<dbReference type="InterPro" id="IPR002826">
    <property type="entry name" value="MptE-like"/>
</dbReference>
<name>A0ABZ2Y0Q8_9FIRM</name>
<dbReference type="InterPro" id="IPR045376">
    <property type="entry name" value="Maf_N"/>
</dbReference>
<accession>A0ABZ2Y0Q8</accession>
<evidence type="ECO:0000259" key="1">
    <source>
        <dbReference type="Pfam" id="PF01973"/>
    </source>
</evidence>
<evidence type="ECO:0000313" key="3">
    <source>
        <dbReference type="EMBL" id="WZL68765.1"/>
    </source>
</evidence>
<dbReference type="Pfam" id="PF01973">
    <property type="entry name" value="MptE-like"/>
    <property type="match status" value="1"/>
</dbReference>
<sequence length="473" mass="54742">MDFYKSNMDLLKIKDIHLYNDMNQFILDEKTYKKELTHSKVYTLRISDYDYVRNKNIDFYLHSKYDPIKEAEKFADSQYSEQKENIIIFGFGLGYHIEAILNKLKGNQELYVFEMNFNIFEAALECRNLSNILSDDKVHLMISDNEKKLALNLGNLLKKDVKLIIYPPSLKTIPKGSENIRFILEDWNITKSETDEWRERVDENYERNKALNVPSVGGLYNRYKGLPFIIVSAGPSLEKNIHLLSDLEGRAFIFAVGRTLKTLLWENIEPDMFCIIDPQYEPTYSQISGYENLDIPMVFFESASADTISKYKGPKYIASDKKEHVENPEHIMDLGGSVATAILDLSIRFGGNPIVFVGQDLAFTDGQSHAYGNTVNESTNRRKVKGQNGEWLDTTLGLLSFKHWIENKIKDNPQIEFINATEGGAFIEGCKHMPLQNFIDQYIDYSKPVDQRLRQRKFKEEIKIFTATIEFIE</sequence>
<evidence type="ECO:0000259" key="2">
    <source>
        <dbReference type="Pfam" id="PF20157"/>
    </source>
</evidence>
<dbReference type="Proteomes" id="UP001486565">
    <property type="component" value="Chromosome"/>
</dbReference>
<protein>
    <submittedName>
        <fullName evidence="3">DUF115 domain-containing protein</fullName>
    </submittedName>
</protein>
<keyword evidence="4" id="KW-1185">Reference proteome</keyword>
<dbReference type="PANTHER" id="PTHR41786:SF1">
    <property type="entry name" value="6-HYDROXYMETHYLPTERIN DIPHOSPHOKINASE MPTE-LIKE DOMAIN-CONTAINING PROTEIN"/>
    <property type="match status" value="1"/>
</dbReference>
<feature type="domain" description="Glycosyltransferase Maf N-terminal" evidence="2">
    <location>
        <begin position="30"/>
        <end position="160"/>
    </location>
</feature>
<evidence type="ECO:0000313" key="4">
    <source>
        <dbReference type="Proteomes" id="UP001486565"/>
    </source>
</evidence>
<dbReference type="EMBL" id="CP121687">
    <property type="protein sequence ID" value="WZL68765.1"/>
    <property type="molecule type" value="Genomic_DNA"/>
</dbReference>
<dbReference type="Pfam" id="PF20157">
    <property type="entry name" value="Maf_flag10_N"/>
    <property type="match status" value="1"/>
</dbReference>
<reference evidence="3 4" key="1">
    <citation type="submission" date="2023-03" db="EMBL/GenBank/DDBJ databases">
        <title>Novel Species.</title>
        <authorList>
            <person name="Ma S."/>
        </authorList>
    </citation>
    <scope>NUCLEOTIDE SEQUENCE [LARGE SCALE GENOMIC DNA]</scope>
    <source>
        <strain evidence="3 4">LIND6LT2</strain>
    </source>
</reference>
<proteinExistence type="predicted"/>
<organism evidence="3 4">
    <name type="scientific">Defluviitalea saccharophila</name>
    <dbReference type="NCBI Taxonomy" id="879970"/>
    <lineage>
        <taxon>Bacteria</taxon>
        <taxon>Bacillati</taxon>
        <taxon>Bacillota</taxon>
        <taxon>Clostridia</taxon>
        <taxon>Lachnospirales</taxon>
        <taxon>Defluviitaleaceae</taxon>
        <taxon>Defluviitalea</taxon>
    </lineage>
</organism>
<dbReference type="RefSeq" id="WP_341875770.1">
    <property type="nucleotide sequence ID" value="NZ_CP121687.1"/>
</dbReference>
<dbReference type="PANTHER" id="PTHR41786">
    <property type="entry name" value="MOTILITY ACCESSORY FACTOR MAF"/>
    <property type="match status" value="1"/>
</dbReference>
<feature type="domain" description="6-hydroxymethylpterin diphosphokinase MptE-like" evidence="1">
    <location>
        <begin position="208"/>
        <end position="365"/>
    </location>
</feature>
<gene>
    <name evidence="3" type="ORF">QBE51_07960</name>
</gene>